<dbReference type="PANTHER" id="PTHR24321:SF8">
    <property type="entry name" value="ESTRADIOL 17-BETA-DEHYDROGENASE 8-RELATED"/>
    <property type="match status" value="1"/>
</dbReference>
<dbReference type="InterPro" id="IPR002347">
    <property type="entry name" value="SDR_fam"/>
</dbReference>
<accession>A0A1Q4I290</accession>
<name>A0A1Q4I290_9MYCO</name>
<protein>
    <submittedName>
        <fullName evidence="4">3-ketoacyl-ACP reductase</fullName>
    </submittedName>
</protein>
<evidence type="ECO:0000313" key="4">
    <source>
        <dbReference type="EMBL" id="OJZ76087.1"/>
    </source>
</evidence>
<dbReference type="PANTHER" id="PTHR24321">
    <property type="entry name" value="DEHYDROGENASES, SHORT CHAIN"/>
    <property type="match status" value="1"/>
</dbReference>
<organism evidence="4 5">
    <name type="scientific">Mycobacterium paraffinicum</name>
    <dbReference type="NCBI Taxonomy" id="53378"/>
    <lineage>
        <taxon>Bacteria</taxon>
        <taxon>Bacillati</taxon>
        <taxon>Actinomycetota</taxon>
        <taxon>Actinomycetes</taxon>
        <taxon>Mycobacteriales</taxon>
        <taxon>Mycobacteriaceae</taxon>
        <taxon>Mycobacterium</taxon>
    </lineage>
</organism>
<dbReference type="InterPro" id="IPR023985">
    <property type="entry name" value="SDR_subfam_1"/>
</dbReference>
<proteinExistence type="inferred from homology"/>
<evidence type="ECO:0000313" key="5">
    <source>
        <dbReference type="Proteomes" id="UP000186438"/>
    </source>
</evidence>
<keyword evidence="3" id="KW-0520">NAD</keyword>
<comment type="similarity">
    <text evidence="1">Belongs to the short-chain dehydrogenases/reductases (SDR) family.</text>
</comment>
<dbReference type="STRING" id="53378.BRW65_01200"/>
<dbReference type="NCBIfam" id="NF009467">
    <property type="entry name" value="PRK12826.1-3"/>
    <property type="match status" value="1"/>
</dbReference>
<dbReference type="CDD" id="cd05233">
    <property type="entry name" value="SDR_c"/>
    <property type="match status" value="1"/>
</dbReference>
<dbReference type="AlphaFoldDB" id="A0A1Q4I290"/>
<dbReference type="Pfam" id="PF13561">
    <property type="entry name" value="adh_short_C2"/>
    <property type="match status" value="1"/>
</dbReference>
<dbReference type="GO" id="GO:0016491">
    <property type="term" value="F:oxidoreductase activity"/>
    <property type="evidence" value="ECO:0007669"/>
    <property type="project" value="UniProtKB-KW"/>
</dbReference>
<dbReference type="RefSeq" id="WP_208611735.1">
    <property type="nucleotide sequence ID" value="NZ_MPNT01000001.1"/>
</dbReference>
<dbReference type="FunFam" id="3.40.50.720:FF:000084">
    <property type="entry name" value="Short-chain dehydrogenase reductase"/>
    <property type="match status" value="1"/>
</dbReference>
<evidence type="ECO:0000256" key="3">
    <source>
        <dbReference type="ARBA" id="ARBA00023027"/>
    </source>
</evidence>
<reference evidence="4 5" key="1">
    <citation type="submission" date="2016-11" db="EMBL/GenBank/DDBJ databases">
        <title>Genome sequences of unsequenced Mycobacteria.</title>
        <authorList>
            <person name="Greninger A.L."/>
            <person name="Fang F."/>
            <person name="Jerome K.R."/>
        </authorList>
    </citation>
    <scope>NUCLEOTIDE SEQUENCE [LARGE SCALE GENOMIC DNA]</scope>
    <source>
        <strain evidence="4 5">M11</strain>
    </source>
</reference>
<dbReference type="Gene3D" id="3.40.50.720">
    <property type="entry name" value="NAD(P)-binding Rossmann-like Domain"/>
    <property type="match status" value="1"/>
</dbReference>
<gene>
    <name evidence="4" type="ORF">BRW65_01200</name>
</gene>
<keyword evidence="5" id="KW-1185">Reference proteome</keyword>
<dbReference type="NCBIfam" id="TIGR03971">
    <property type="entry name" value="SDR_subfam_1"/>
    <property type="match status" value="1"/>
</dbReference>
<dbReference type="SUPFAM" id="SSF51735">
    <property type="entry name" value="NAD(P)-binding Rossmann-fold domains"/>
    <property type="match status" value="1"/>
</dbReference>
<dbReference type="InterPro" id="IPR036291">
    <property type="entry name" value="NAD(P)-bd_dom_sf"/>
</dbReference>
<comment type="caution">
    <text evidence="4">The sequence shown here is derived from an EMBL/GenBank/DDBJ whole genome shotgun (WGS) entry which is preliminary data.</text>
</comment>
<evidence type="ECO:0000256" key="1">
    <source>
        <dbReference type="ARBA" id="ARBA00006484"/>
    </source>
</evidence>
<sequence length="290" mass="31409">MTGEVMRLKGKVAFITGAARGQGRAHAIRLAEEGAEIIAVDICEPVPSVPYPMASKEDLEQTVKEVESRGGRIVARVGDVRSREQLAAALRAGLDEFGRLDIVCANAGVQSMYDEYLGQSWIDGVDIDLVGVHHTMAVTFPHLGENASIIITGSTAGMIPGLVDNPALGFGGAAYSWSKQILARYTEVVALHLAPKFIRINCIHPTNCDTQLLNHETVYKAFRPDMENPTKEDAIPAFTMMQAMPIPFIQPEDMSKLVVFLASDDSRFITGQNIRVDAGSMLKSGRPIGT</sequence>
<dbReference type="Proteomes" id="UP000186438">
    <property type="component" value="Unassembled WGS sequence"/>
</dbReference>
<evidence type="ECO:0000256" key="2">
    <source>
        <dbReference type="ARBA" id="ARBA00023002"/>
    </source>
</evidence>
<dbReference type="EMBL" id="MPNT01000001">
    <property type="protein sequence ID" value="OJZ76087.1"/>
    <property type="molecule type" value="Genomic_DNA"/>
</dbReference>
<keyword evidence="2" id="KW-0560">Oxidoreductase</keyword>
<dbReference type="PRINTS" id="PR00081">
    <property type="entry name" value="GDHRDH"/>
</dbReference>